<protein>
    <submittedName>
        <fullName evidence="2">Uncharacterized protein</fullName>
    </submittedName>
</protein>
<dbReference type="Proteomes" id="UP000503447">
    <property type="component" value="Chromosome"/>
</dbReference>
<evidence type="ECO:0000313" key="2">
    <source>
        <dbReference type="EMBL" id="QJW94599.1"/>
    </source>
</evidence>
<feature type="compositionally biased region" description="Pro residues" evidence="1">
    <location>
        <begin position="79"/>
        <end position="90"/>
    </location>
</feature>
<organism evidence="2 3">
    <name type="scientific">Frigoriglobus tundricola</name>
    <dbReference type="NCBI Taxonomy" id="2774151"/>
    <lineage>
        <taxon>Bacteria</taxon>
        <taxon>Pseudomonadati</taxon>
        <taxon>Planctomycetota</taxon>
        <taxon>Planctomycetia</taxon>
        <taxon>Gemmatales</taxon>
        <taxon>Gemmataceae</taxon>
        <taxon>Frigoriglobus</taxon>
    </lineage>
</organism>
<evidence type="ECO:0000256" key="1">
    <source>
        <dbReference type="SAM" id="MobiDB-lite"/>
    </source>
</evidence>
<gene>
    <name evidence="2" type="ORF">FTUN_2120</name>
</gene>
<reference evidence="3" key="1">
    <citation type="submission" date="2020-05" db="EMBL/GenBank/DDBJ databases">
        <title>Frigoriglobus tundricola gen. nov., sp. nov., a psychrotolerant cellulolytic planctomycete of the family Gemmataceae with two divergent copies of 16S rRNA gene.</title>
        <authorList>
            <person name="Kulichevskaya I.S."/>
            <person name="Ivanova A.A."/>
            <person name="Naumoff D.G."/>
            <person name="Beletsky A.V."/>
            <person name="Rijpstra W.I.C."/>
            <person name="Sinninghe Damste J.S."/>
            <person name="Mardanov A.V."/>
            <person name="Ravin N.V."/>
            <person name="Dedysh S.N."/>
        </authorList>
    </citation>
    <scope>NUCLEOTIDE SEQUENCE [LARGE SCALE GENOMIC DNA]</scope>
    <source>
        <strain evidence="3">PL17</strain>
    </source>
</reference>
<proteinExistence type="predicted"/>
<dbReference type="RefSeq" id="WP_171470558.1">
    <property type="nucleotide sequence ID" value="NZ_CP053452.2"/>
</dbReference>
<name>A0A6M5YKJ2_9BACT</name>
<keyword evidence="3" id="KW-1185">Reference proteome</keyword>
<feature type="region of interest" description="Disordered" evidence="1">
    <location>
        <begin position="59"/>
        <end position="90"/>
    </location>
</feature>
<sequence>MTTTRLSLFRCRRCGRTLAASPDEVRGCVRARWPRCCNADMALLIAAPRPATGVTEVSAPPFPLPLDDPNAGTTVLPTLPAPPPRPNPVQ</sequence>
<evidence type="ECO:0000313" key="3">
    <source>
        <dbReference type="Proteomes" id="UP000503447"/>
    </source>
</evidence>
<accession>A0A6M5YKJ2</accession>
<dbReference type="AlphaFoldDB" id="A0A6M5YKJ2"/>
<dbReference type="KEGG" id="ftj:FTUN_2120"/>
<dbReference type="EMBL" id="CP053452">
    <property type="protein sequence ID" value="QJW94599.1"/>
    <property type="molecule type" value="Genomic_DNA"/>
</dbReference>